<dbReference type="CDD" id="cd00761">
    <property type="entry name" value="Glyco_tranf_GTA_type"/>
    <property type="match status" value="1"/>
</dbReference>
<protein>
    <submittedName>
        <fullName evidence="2">Glycosyltransferase involved in cell wall bisynthesis</fullName>
    </submittedName>
</protein>
<dbReference type="RefSeq" id="WP_089743079.1">
    <property type="nucleotide sequence ID" value="NZ_FNHD01000006.1"/>
</dbReference>
<dbReference type="PANTHER" id="PTHR22916:SF3">
    <property type="entry name" value="UDP-GLCNAC:BETAGAL BETA-1,3-N-ACETYLGLUCOSAMINYLTRANSFERASE-LIKE PROTEIN 1"/>
    <property type="match status" value="1"/>
</dbReference>
<gene>
    <name evidence="2" type="ORF">SAMN05216273_10628</name>
</gene>
<dbReference type="EMBL" id="FNHD01000006">
    <property type="protein sequence ID" value="SDL77234.1"/>
    <property type="molecule type" value="Genomic_DNA"/>
</dbReference>
<organism evidence="2 3">
    <name type="scientific">Chryseobacterium taihuense</name>
    <dbReference type="NCBI Taxonomy" id="1141221"/>
    <lineage>
        <taxon>Bacteria</taxon>
        <taxon>Pseudomonadati</taxon>
        <taxon>Bacteroidota</taxon>
        <taxon>Flavobacteriia</taxon>
        <taxon>Flavobacteriales</taxon>
        <taxon>Weeksellaceae</taxon>
        <taxon>Chryseobacterium group</taxon>
        <taxon>Chryseobacterium</taxon>
    </lineage>
</organism>
<dbReference type="Pfam" id="PF00535">
    <property type="entry name" value="Glycos_transf_2"/>
    <property type="match status" value="1"/>
</dbReference>
<dbReference type="InterPro" id="IPR001173">
    <property type="entry name" value="Glyco_trans_2-like"/>
</dbReference>
<dbReference type="Gene3D" id="3.90.550.10">
    <property type="entry name" value="Spore Coat Polysaccharide Biosynthesis Protein SpsA, Chain A"/>
    <property type="match status" value="1"/>
</dbReference>
<keyword evidence="3" id="KW-1185">Reference proteome</keyword>
<comment type="caution">
    <text evidence="2">The sequence shown here is derived from an EMBL/GenBank/DDBJ whole genome shotgun (WGS) entry which is preliminary data.</text>
</comment>
<feature type="domain" description="Glycosyltransferase 2-like" evidence="1">
    <location>
        <begin position="9"/>
        <end position="135"/>
    </location>
</feature>
<evidence type="ECO:0000313" key="2">
    <source>
        <dbReference type="EMBL" id="SDL77234.1"/>
    </source>
</evidence>
<sequence>MNFTHVSVTIAIPFYNAEQFFEKAIESVIDQSFSSWNLLLVDDGSTDSSMRIAKSYAEKDNRIKVISDGQNKNLGFRLNQIPTLVTTEYLVRMDADDIMHPKKIEKQLTIFKENPYIDVLGTNAYSIDENDQVFGIRYNPDSSYLADVTSFIHPTIMAKTKWFLDNPYDDKAIRIEDTELWYRTLENNNFKMITEPLFFYREVGKDYYKKYFKANDAKPYILKKYKNAPFWKKFFAGNVLKGLSYYIFNLLGKENYLIRRRNSIIMKKKNLNLFVYND</sequence>
<dbReference type="InterPro" id="IPR029044">
    <property type="entry name" value="Nucleotide-diphossugar_trans"/>
</dbReference>
<evidence type="ECO:0000259" key="1">
    <source>
        <dbReference type="Pfam" id="PF00535"/>
    </source>
</evidence>
<dbReference type="SUPFAM" id="SSF53448">
    <property type="entry name" value="Nucleotide-diphospho-sugar transferases"/>
    <property type="match status" value="1"/>
</dbReference>
<evidence type="ECO:0000313" key="3">
    <source>
        <dbReference type="Proteomes" id="UP000199242"/>
    </source>
</evidence>
<dbReference type="Proteomes" id="UP000199242">
    <property type="component" value="Unassembled WGS sequence"/>
</dbReference>
<reference evidence="2 3" key="1">
    <citation type="submission" date="2016-10" db="EMBL/GenBank/DDBJ databases">
        <authorList>
            <person name="Varghese N."/>
            <person name="Submissions S."/>
        </authorList>
    </citation>
    <scope>NUCLEOTIDE SEQUENCE [LARGE SCALE GENOMIC DNA]</scope>
    <source>
        <strain evidence="2 3">CGMCC 1.10941</strain>
    </source>
</reference>
<name>A0ABY0QSQ7_9FLAO</name>
<dbReference type="PANTHER" id="PTHR22916">
    <property type="entry name" value="GLYCOSYLTRANSFERASE"/>
    <property type="match status" value="1"/>
</dbReference>
<accession>A0ABY0QSQ7</accession>
<proteinExistence type="predicted"/>